<feature type="signal peptide" evidence="1">
    <location>
        <begin position="1"/>
        <end position="25"/>
    </location>
</feature>
<dbReference type="PROSITE" id="PS51257">
    <property type="entry name" value="PROKAR_LIPOPROTEIN"/>
    <property type="match status" value="1"/>
</dbReference>
<proteinExistence type="predicted"/>
<organism evidence="2 3">
    <name type="scientific">Agrilutibacter terrestris</name>
    <dbReference type="NCBI Taxonomy" id="2865112"/>
    <lineage>
        <taxon>Bacteria</taxon>
        <taxon>Pseudomonadati</taxon>
        <taxon>Pseudomonadota</taxon>
        <taxon>Gammaproteobacteria</taxon>
        <taxon>Lysobacterales</taxon>
        <taxon>Lysobacteraceae</taxon>
        <taxon>Agrilutibacter</taxon>
    </lineage>
</organism>
<dbReference type="RefSeq" id="WP_187712709.1">
    <property type="nucleotide sequence ID" value="NZ_CP060820.1"/>
</dbReference>
<evidence type="ECO:0000313" key="2">
    <source>
        <dbReference type="EMBL" id="QNP41273.1"/>
    </source>
</evidence>
<accession>A0A7H0FZ07</accession>
<keyword evidence="3" id="KW-1185">Reference proteome</keyword>
<sequence length="195" mass="20795">MPIRSATLRNAIGTAAFALLLGACATPAPQPAAPAFDAVAVVQAIRAAGAASSSELDVQPLRDPQVEDLREQAEQLQARRMYRGAADLLDRALQLNADDPALLQERAELAFLLRDVAQAQQLAKQALALGSTTGPLCRRHWETQLQAALLRANDRVIRRGESEAAAVARVGAAAAEVRNARVQREACTVAALDRF</sequence>
<dbReference type="InterPro" id="IPR011990">
    <property type="entry name" value="TPR-like_helical_dom_sf"/>
</dbReference>
<dbReference type="SUPFAM" id="SSF48452">
    <property type="entry name" value="TPR-like"/>
    <property type="match status" value="1"/>
</dbReference>
<gene>
    <name evidence="2" type="ORF">H8B22_03345</name>
</gene>
<protein>
    <recommendedName>
        <fullName evidence="4">Tetratricopeptide repeat protein</fullName>
    </recommendedName>
</protein>
<evidence type="ECO:0000313" key="3">
    <source>
        <dbReference type="Proteomes" id="UP000516018"/>
    </source>
</evidence>
<dbReference type="Proteomes" id="UP000516018">
    <property type="component" value="Chromosome"/>
</dbReference>
<feature type="chain" id="PRO_5028964559" description="Tetratricopeptide repeat protein" evidence="1">
    <location>
        <begin position="26"/>
        <end position="195"/>
    </location>
</feature>
<keyword evidence="1" id="KW-0732">Signal</keyword>
<dbReference type="Gene3D" id="1.25.40.10">
    <property type="entry name" value="Tetratricopeptide repeat domain"/>
    <property type="match status" value="1"/>
</dbReference>
<name>A0A7H0FZ07_9GAMM</name>
<evidence type="ECO:0008006" key="4">
    <source>
        <dbReference type="Google" id="ProtNLM"/>
    </source>
</evidence>
<dbReference type="KEGG" id="lsx:H8B22_03345"/>
<evidence type="ECO:0000256" key="1">
    <source>
        <dbReference type="SAM" id="SignalP"/>
    </source>
</evidence>
<dbReference type="AlphaFoldDB" id="A0A7H0FZ07"/>
<reference evidence="2 3" key="1">
    <citation type="submission" date="2020-08" db="EMBL/GenBank/DDBJ databases">
        <title>Lysobacter sp. II4 sp. nov., isolated from soil.</title>
        <authorList>
            <person name="Woo C.Y."/>
            <person name="Kim J."/>
        </authorList>
    </citation>
    <scope>NUCLEOTIDE SEQUENCE [LARGE SCALE GENOMIC DNA]</scope>
    <source>
        <strain evidence="2 3">II4</strain>
    </source>
</reference>
<dbReference type="EMBL" id="CP060820">
    <property type="protein sequence ID" value="QNP41273.1"/>
    <property type="molecule type" value="Genomic_DNA"/>
</dbReference>